<dbReference type="RefSeq" id="WP_220198598.1">
    <property type="nucleotide sequence ID" value="NZ_BNJF01000005.1"/>
</dbReference>
<feature type="domain" description="DUF3291" evidence="1">
    <location>
        <begin position="4"/>
        <end position="141"/>
    </location>
</feature>
<dbReference type="InterPro" id="IPR011008">
    <property type="entry name" value="Dimeric_a/b-barrel"/>
</dbReference>
<evidence type="ECO:0000259" key="1">
    <source>
        <dbReference type="Pfam" id="PF11695"/>
    </source>
</evidence>
<dbReference type="SUPFAM" id="SSF54909">
    <property type="entry name" value="Dimeric alpha+beta barrel"/>
    <property type="match status" value="1"/>
</dbReference>
<gene>
    <name evidence="2" type="ORF">KSX_76450</name>
</gene>
<evidence type="ECO:0000313" key="3">
    <source>
        <dbReference type="Proteomes" id="UP000612362"/>
    </source>
</evidence>
<dbReference type="Proteomes" id="UP000612362">
    <property type="component" value="Unassembled WGS sequence"/>
</dbReference>
<protein>
    <recommendedName>
        <fullName evidence="1">DUF3291 domain-containing protein</fullName>
    </recommendedName>
</protein>
<keyword evidence="3" id="KW-1185">Reference proteome</keyword>
<reference evidence="2" key="1">
    <citation type="submission" date="2020-10" db="EMBL/GenBank/DDBJ databases">
        <title>Taxonomic study of unclassified bacteria belonging to the class Ktedonobacteria.</title>
        <authorList>
            <person name="Yabe S."/>
            <person name="Wang C.M."/>
            <person name="Zheng Y."/>
            <person name="Sakai Y."/>
            <person name="Cavaletti L."/>
            <person name="Monciardini P."/>
            <person name="Donadio S."/>
        </authorList>
    </citation>
    <scope>NUCLEOTIDE SEQUENCE</scope>
    <source>
        <strain evidence="2">SOSP1-1</strain>
    </source>
</reference>
<name>A0A8J3MUL4_9CHLR</name>
<proteinExistence type="predicted"/>
<comment type="caution">
    <text evidence="2">The sequence shown here is derived from an EMBL/GenBank/DDBJ whole genome shotgun (WGS) entry which is preliminary data.</text>
</comment>
<dbReference type="AlphaFoldDB" id="A0A8J3MUL4"/>
<dbReference type="EMBL" id="BNJF01000005">
    <property type="protein sequence ID" value="GHO49482.1"/>
    <property type="molecule type" value="Genomic_DNA"/>
</dbReference>
<sequence>MYQLAQVNIGRMRAPLSDPLMEGFVNQLEPINALADNSPGFVWRLQSSEGDATSLRVYEDDMILINLSVWSSLRELSDFIYASAHRDVMKQRRQWFERFEGVYIALWWVPEGHIPTAEEAKERLEHLQEHGPTSYAFTYKQPFAPADSPQAAPEPVTDECMV</sequence>
<dbReference type="Pfam" id="PF11695">
    <property type="entry name" value="DUF3291"/>
    <property type="match status" value="1"/>
</dbReference>
<accession>A0A8J3MUL4</accession>
<organism evidence="2 3">
    <name type="scientific">Ktedonospora formicarum</name>
    <dbReference type="NCBI Taxonomy" id="2778364"/>
    <lineage>
        <taxon>Bacteria</taxon>
        <taxon>Bacillati</taxon>
        <taxon>Chloroflexota</taxon>
        <taxon>Ktedonobacteria</taxon>
        <taxon>Ktedonobacterales</taxon>
        <taxon>Ktedonobacteraceae</taxon>
        <taxon>Ktedonospora</taxon>
    </lineage>
</organism>
<evidence type="ECO:0000313" key="2">
    <source>
        <dbReference type="EMBL" id="GHO49482.1"/>
    </source>
</evidence>
<dbReference type="InterPro" id="IPR021708">
    <property type="entry name" value="DUF3291"/>
</dbReference>